<dbReference type="PANTHER" id="PTHR13817:SF151">
    <property type="entry name" value="TITIN"/>
    <property type="match status" value="1"/>
</dbReference>
<keyword evidence="3" id="KW-0624">Polysaccharide degradation</keyword>
<keyword evidence="1" id="KW-0677">Repeat</keyword>
<dbReference type="Gene3D" id="2.60.40.10">
    <property type="entry name" value="Immunoglobulins"/>
    <property type="match status" value="2"/>
</dbReference>
<dbReference type="RefSeq" id="WP_061787788.1">
    <property type="nucleotide sequence ID" value="NZ_CAJZDL010000017.1"/>
</dbReference>
<feature type="domain" description="Fibronectin type-III" evidence="5">
    <location>
        <begin position="1462"/>
        <end position="1551"/>
    </location>
</feature>
<keyword evidence="3" id="KW-0119">Carbohydrate metabolism</keyword>
<evidence type="ECO:0000256" key="4">
    <source>
        <dbReference type="SAM" id="MobiDB-lite"/>
    </source>
</evidence>
<dbReference type="Pfam" id="PF17963">
    <property type="entry name" value="Big_9"/>
    <property type="match status" value="7"/>
</dbReference>
<accession>A0A448MWS9</accession>
<proteinExistence type="predicted"/>
<dbReference type="GO" id="GO:0016798">
    <property type="term" value="F:hydrolase activity, acting on glycosyl bonds"/>
    <property type="evidence" value="ECO:0007669"/>
    <property type="project" value="UniProtKB-KW"/>
</dbReference>
<feature type="compositionally biased region" description="Polar residues" evidence="4">
    <location>
        <begin position="1889"/>
        <end position="1899"/>
    </location>
</feature>
<feature type="region of interest" description="Disordered" evidence="4">
    <location>
        <begin position="1625"/>
        <end position="1685"/>
    </location>
</feature>
<evidence type="ECO:0000256" key="2">
    <source>
        <dbReference type="ARBA" id="ARBA00023295"/>
    </source>
</evidence>
<feature type="region of interest" description="Disordered" evidence="4">
    <location>
        <begin position="353"/>
        <end position="390"/>
    </location>
</feature>
<feature type="compositionally biased region" description="Polar residues" evidence="4">
    <location>
        <begin position="1625"/>
        <end position="1638"/>
    </location>
</feature>
<dbReference type="GO" id="GO:0000272">
    <property type="term" value="P:polysaccharide catabolic process"/>
    <property type="evidence" value="ECO:0007669"/>
    <property type="project" value="UniProtKB-KW"/>
</dbReference>
<dbReference type="EMBL" id="LR134406">
    <property type="protein sequence ID" value="VEH69584.1"/>
    <property type="molecule type" value="Genomic_DNA"/>
</dbReference>
<dbReference type="InterPro" id="IPR003961">
    <property type="entry name" value="FN3_dom"/>
</dbReference>
<organism evidence="6 7">
    <name type="scientific">Arachnia propionica</name>
    <dbReference type="NCBI Taxonomy" id="1750"/>
    <lineage>
        <taxon>Bacteria</taxon>
        <taxon>Bacillati</taxon>
        <taxon>Actinomycetota</taxon>
        <taxon>Actinomycetes</taxon>
        <taxon>Propionibacteriales</taxon>
        <taxon>Propionibacteriaceae</taxon>
        <taxon>Arachnia</taxon>
    </lineage>
</organism>
<keyword evidence="7" id="KW-1185">Reference proteome</keyword>
<dbReference type="Pfam" id="PF00041">
    <property type="entry name" value="fn3"/>
    <property type="match status" value="1"/>
</dbReference>
<reference evidence="6 7" key="1">
    <citation type="submission" date="2018-12" db="EMBL/GenBank/DDBJ databases">
        <authorList>
            <consortium name="Pathogen Informatics"/>
        </authorList>
    </citation>
    <scope>NUCLEOTIDE SEQUENCE [LARGE SCALE GENOMIC DNA]</scope>
    <source>
        <strain evidence="6 7">NCTC12967</strain>
    </source>
</reference>
<dbReference type="Proteomes" id="UP000273044">
    <property type="component" value="Chromosome"/>
</dbReference>
<keyword evidence="2" id="KW-0326">Glycosidase</keyword>
<feature type="region of interest" description="Disordered" evidence="4">
    <location>
        <begin position="1886"/>
        <end position="1905"/>
    </location>
</feature>
<dbReference type="GeneID" id="64406338"/>
<dbReference type="CDD" id="cd00063">
    <property type="entry name" value="FN3"/>
    <property type="match status" value="2"/>
</dbReference>
<evidence type="ECO:0000313" key="7">
    <source>
        <dbReference type="Proteomes" id="UP000273044"/>
    </source>
</evidence>
<evidence type="ECO:0000256" key="3">
    <source>
        <dbReference type="ARBA" id="ARBA00023326"/>
    </source>
</evidence>
<evidence type="ECO:0000259" key="5">
    <source>
        <dbReference type="PROSITE" id="PS50853"/>
    </source>
</evidence>
<feature type="domain" description="Fibronectin type-III" evidence="5">
    <location>
        <begin position="1552"/>
        <end position="1644"/>
    </location>
</feature>
<dbReference type="InterPro" id="IPR050964">
    <property type="entry name" value="Striated_Muscle_Regulatory"/>
</dbReference>
<evidence type="ECO:0000313" key="6">
    <source>
        <dbReference type="EMBL" id="VEH69584.1"/>
    </source>
</evidence>
<gene>
    <name evidence="6" type="ORF">NCTC12967_00857</name>
</gene>
<dbReference type="InterPro" id="IPR036116">
    <property type="entry name" value="FN3_sf"/>
</dbReference>
<protein>
    <submittedName>
        <fullName evidence="6">Fibronectin type III domain</fullName>
    </submittedName>
</protein>
<feature type="compositionally biased region" description="Basic and acidic residues" evidence="4">
    <location>
        <begin position="355"/>
        <end position="379"/>
    </location>
</feature>
<name>A0A448MWS9_9ACTN</name>
<dbReference type="SUPFAM" id="SSF49265">
    <property type="entry name" value="Fibronectin type III"/>
    <property type="match status" value="3"/>
</dbReference>
<sequence length="2030" mass="212448">MALVTRKRVETVLVGLVALSLGILALIHRGVPAADVDLNDGGVWVTNQTKRLVGHLNHESQTIDGALRPPSSSFGVTQSAGNVLVRSSDTVHPVDVASLTFLGEAGVAGVLTAHGGNEVLFADQSEGRVWATDTRGAASFSLTADPLLKGLDTPRIAVGVEGTGYVLTADGQLYTVTGSGDQAVTRAQGRKLEGRLSDSAQLTVVGDKIVVLDGTTLTIDGHPVTNDGFAGGVLQQPSGPSGTVVVATPSELLKVDISSGQVTRESIPNGKPAAPVQLEGCTYALWAESGYYVRDCGGDDYERAQHPELAAAKQPVFRANRKVIVINDEVTGDVFLPLKQMVKVNNWEQVESQLVDEKQDKESEETDKSQTREFSEEQHPPQAVDDELGARPGTATVLPVLSNDIDLDGDVLTAIIRDVPSGVKISQAKEGRALRIEVPADAKDTITFTYQAFDGVDVSNVATVKVNIRAENENSAPHKIRDSQVNLSERASAGYSVLADWVDPDGDPIYLQQATVEDDSLEMTWRPDGYVSVKDLGKGGPGRRSVNLTVSDGRDAASGELAAQISPGSTNSPPVANNDHYVATVGHAITLDPRSNDTDSDSDSLKLVEVSAAPDGVELKPDYQAGTIRFTASKAGNYTLVYGITDGPNNAKGRIRVDVIDPNSSGLQPVPENDLGLLPANGSLTINALDNDFDPAGGVLAIQGVSQAGAPGLNIEVIKHSLLRVTAPAGIDSPQSFTYTVSNGHASATAKVLVIPKEPPSTVQSPVAAPDSSVVRVGDLVTVPVLSNDYSPADLDISLSSDLDVRSDPSLGEFFVSNGAIRFRAGSEAGTAEAIYTVRDSQGNPASTTVTVNIRAKDEHNEQPTPKQIDSRTFAGSSVRIPVPLDGIDPDGDSVTLGGLGSQVPKLGAVKVEGNYLVYDASKGASGTDTFTYRVLDRFGAEGEGLIRVGVVPPPAANQAPVAVADEVAARPSTRLEIPALANDIDPDGDQLQLVKGSAAATDDSWDPKAQTRGQRIVVVTPAQEGIYHLYYTITDGGGVSDRGVVTVRVASDVPPKAPVANDDVVPTSAIAGVDQVEVPVLENDSDPDGVVSDLKVTAESPATVKGGTVTVPLADDRQIVLYTVTDSDGLSSRAAIVVPGREAIPPAINTGRGQARVKAGEPLTIRFTDWVVTRPGRTARLTSVDSVVAGPGGSPEVGNNGVRVIDDQTIEFTPAKNFSGQTTVSFEVTDGGSMDDSTALKSKLSLSVIVEGDGQQPPQLRPTQLRVAPDEAPQKISLSNMVSDPNPGDNDTMSYSLVSTDGPVQASVSGQELSVSVPKGTPVGSTGSIVVQVHDGSTDPVNMTIPVTVIASTRPPMTISEIVERDGRVGNTASFDLTRWVTNPFADTGGEITLVGSPQVRGSATVTSEGNVINVTPTDSGTGADTVDDVLVTFRVADATKDPSRERTGVIRVVVKDVPRAPTAVTAQYAGSQTARVSWTHSGWRGATPKGFTVFWQGGSKNCGLQTTCDIPGLANSGRYTFTVKAEVAEGDLNSRSPRSEPSNEILVDALPSKPSAPTAAFGDQQIALTWEAATVPGGGSPVTRYTVTMYPGGQKQETTATSLTWTGLTNGQAYTFTVTAHNRLTDENSQLTPPTSDESRPETPAGAPSNQGAPTVSMDSSSSSVKPRANIKWSPPGNPNGDSNFRYVVTDANGKEVCPEQQDTSCTTPMDPSTETVTFSVRSTNKSGKWSAASPASNAVRAFQPPGAPSGFSLRPTGKGSEVEFSFGAASGNGVRADEITYRWSAGSQSGTVKPGRTVVSSPAFQLGQAVTVRLVAVANVLGQTSEGEAATATVTAYGPPQAPVVNSEPGVDHVTLRWQVPGSSNGARVKQVEITSTVKAEGRNPSVETWTTTDLSGSVDKGNDRKQNVCVKARTQNEHGDWSDYSAESCASTWGDTKATLSKGDSVECPDGGGRGCNAFKVTLQNWQPGGRVKCEVPNPADQEDVAKVKVGPVDASGNASRQFSDWVFPENYNVPSEGFDITARCR</sequence>
<dbReference type="SMART" id="SM00060">
    <property type="entry name" value="FN3"/>
    <property type="match status" value="5"/>
</dbReference>
<dbReference type="PANTHER" id="PTHR13817">
    <property type="entry name" value="TITIN"/>
    <property type="match status" value="1"/>
</dbReference>
<feature type="domain" description="Fibronectin type-III" evidence="5">
    <location>
        <begin position="1842"/>
        <end position="1939"/>
    </location>
</feature>
<keyword evidence="2" id="KW-0378">Hydrolase</keyword>
<dbReference type="PROSITE" id="PS50853">
    <property type="entry name" value="FN3"/>
    <property type="match status" value="3"/>
</dbReference>
<dbReference type="InterPro" id="IPR013783">
    <property type="entry name" value="Ig-like_fold"/>
</dbReference>
<evidence type="ECO:0000256" key="1">
    <source>
        <dbReference type="ARBA" id="ARBA00022737"/>
    </source>
</evidence>
<feature type="compositionally biased region" description="Polar residues" evidence="4">
    <location>
        <begin position="1650"/>
        <end position="1661"/>
    </location>
</feature>
<dbReference type="Gene3D" id="2.60.40.3440">
    <property type="match status" value="1"/>
</dbReference>